<dbReference type="PROSITE" id="PS50920">
    <property type="entry name" value="SOLCAR"/>
    <property type="match status" value="2"/>
</dbReference>
<evidence type="ECO:0000256" key="4">
    <source>
        <dbReference type="ARBA" id="ARBA00022692"/>
    </source>
</evidence>
<dbReference type="InterPro" id="IPR023395">
    <property type="entry name" value="MCP_dom_sf"/>
</dbReference>
<dbReference type="Gene3D" id="1.50.40.10">
    <property type="entry name" value="Mitochondrial carrier domain"/>
    <property type="match status" value="2"/>
</dbReference>
<feature type="repeat" description="Solcar" evidence="8">
    <location>
        <begin position="140"/>
        <end position="204"/>
    </location>
</feature>
<accession>A0ABD1U3L2</accession>
<dbReference type="PANTHER" id="PTHR45758">
    <property type="entry name" value="MITOFERRIN-1-RELATED"/>
    <property type="match status" value="1"/>
</dbReference>
<dbReference type="Proteomes" id="UP001604336">
    <property type="component" value="Unassembled WGS sequence"/>
</dbReference>
<evidence type="ECO:0000256" key="2">
    <source>
        <dbReference type="ARBA" id="ARBA00006375"/>
    </source>
</evidence>
<sequence length="204" mass="21791">MIAGSVACSLEHMAMFPVDTLNTRMQAITSSCKTPAITLRQSLGSIMKLEGLGGFYRDIDAMGLGAGPALAVYFSVYETCKKFHPEGDGGRGDWAFYASYRTTVVMNVPFTAVHFAIYEASKRGLMEVSRESGGYWDVDGTFLVHTTAGAVAGALAAAAITTPLDIVKTNCNARVFVSDRFSSSSIGDVIQTILKKDEYGGLVT</sequence>
<evidence type="ECO:0000313" key="10">
    <source>
        <dbReference type="EMBL" id="KAL2519200.1"/>
    </source>
</evidence>
<dbReference type="Pfam" id="PF00153">
    <property type="entry name" value="Mito_carr"/>
    <property type="match status" value="2"/>
</dbReference>
<evidence type="ECO:0000256" key="8">
    <source>
        <dbReference type="PROSITE-ProRule" id="PRU00282"/>
    </source>
</evidence>
<name>A0ABD1U3L2_9LAMI</name>
<reference evidence="11" key="1">
    <citation type="submission" date="2024-07" db="EMBL/GenBank/DDBJ databases">
        <title>Two chromosome-level genome assemblies of Korean endemic species Abeliophyllum distichum and Forsythia ovata (Oleaceae).</title>
        <authorList>
            <person name="Jang H."/>
        </authorList>
    </citation>
    <scope>NUCLEOTIDE SEQUENCE [LARGE SCALE GENOMIC DNA]</scope>
</reference>
<evidence type="ECO:0000256" key="1">
    <source>
        <dbReference type="ARBA" id="ARBA00004225"/>
    </source>
</evidence>
<dbReference type="InterPro" id="IPR018108">
    <property type="entry name" value="MCP_transmembrane"/>
</dbReference>
<dbReference type="AlphaFoldDB" id="A0ABD1U3L2"/>
<dbReference type="EMBL" id="JBFOLK010000004">
    <property type="protein sequence ID" value="KAL2519200.1"/>
    <property type="molecule type" value="Genomic_DNA"/>
</dbReference>
<protein>
    <submittedName>
        <fullName evidence="10">Mitochondrial substrate carrier family protein</fullName>
    </submittedName>
</protein>
<comment type="subcellular location">
    <subcellularLocation>
        <location evidence="1">Mitochondrion membrane</location>
        <topology evidence="1">Multi-pass membrane protein</topology>
    </subcellularLocation>
</comment>
<comment type="similarity">
    <text evidence="2 9">Belongs to the mitochondrial carrier (TC 2.A.29) family.</text>
</comment>
<keyword evidence="11" id="KW-1185">Reference proteome</keyword>
<organism evidence="10 11">
    <name type="scientific">Abeliophyllum distichum</name>
    <dbReference type="NCBI Taxonomy" id="126358"/>
    <lineage>
        <taxon>Eukaryota</taxon>
        <taxon>Viridiplantae</taxon>
        <taxon>Streptophyta</taxon>
        <taxon>Embryophyta</taxon>
        <taxon>Tracheophyta</taxon>
        <taxon>Spermatophyta</taxon>
        <taxon>Magnoliopsida</taxon>
        <taxon>eudicotyledons</taxon>
        <taxon>Gunneridae</taxon>
        <taxon>Pentapetalae</taxon>
        <taxon>asterids</taxon>
        <taxon>lamiids</taxon>
        <taxon>Lamiales</taxon>
        <taxon>Oleaceae</taxon>
        <taxon>Forsythieae</taxon>
        <taxon>Abeliophyllum</taxon>
    </lineage>
</organism>
<keyword evidence="3 9" id="KW-0813">Transport</keyword>
<evidence type="ECO:0000313" key="11">
    <source>
        <dbReference type="Proteomes" id="UP001604336"/>
    </source>
</evidence>
<keyword evidence="4 8" id="KW-0812">Transmembrane</keyword>
<keyword evidence="6" id="KW-0496">Mitochondrion</keyword>
<dbReference type="PANTHER" id="PTHR45758:SF12">
    <property type="entry name" value="MITOCHONDRIAL CARRIER PROTEIN"/>
    <property type="match status" value="1"/>
</dbReference>
<comment type="caution">
    <text evidence="10">The sequence shown here is derived from an EMBL/GenBank/DDBJ whole genome shotgun (WGS) entry which is preliminary data.</text>
</comment>
<dbReference type="GO" id="GO:0005381">
    <property type="term" value="F:iron ion transmembrane transporter activity"/>
    <property type="evidence" value="ECO:0007669"/>
    <property type="project" value="UniProtKB-ARBA"/>
</dbReference>
<proteinExistence type="inferred from homology"/>
<keyword evidence="7 8" id="KW-0472">Membrane</keyword>
<dbReference type="SUPFAM" id="SSF103506">
    <property type="entry name" value="Mitochondrial carrier"/>
    <property type="match status" value="1"/>
</dbReference>
<evidence type="ECO:0000256" key="7">
    <source>
        <dbReference type="ARBA" id="ARBA00023136"/>
    </source>
</evidence>
<gene>
    <name evidence="10" type="ORF">Adt_15447</name>
</gene>
<dbReference type="GO" id="GO:0031966">
    <property type="term" value="C:mitochondrial membrane"/>
    <property type="evidence" value="ECO:0007669"/>
    <property type="project" value="UniProtKB-SubCell"/>
</dbReference>
<feature type="repeat" description="Solcar" evidence="8">
    <location>
        <begin position="1"/>
        <end position="83"/>
    </location>
</feature>
<evidence type="ECO:0000256" key="6">
    <source>
        <dbReference type="ARBA" id="ARBA00023128"/>
    </source>
</evidence>
<evidence type="ECO:0000256" key="3">
    <source>
        <dbReference type="ARBA" id="ARBA00022448"/>
    </source>
</evidence>
<keyword evidence="5" id="KW-1133">Transmembrane helix</keyword>
<evidence type="ECO:0000256" key="5">
    <source>
        <dbReference type="ARBA" id="ARBA00022989"/>
    </source>
</evidence>
<evidence type="ECO:0000256" key="9">
    <source>
        <dbReference type="RuleBase" id="RU000488"/>
    </source>
</evidence>